<feature type="transmembrane region" description="Helical" evidence="6">
    <location>
        <begin position="12"/>
        <end position="36"/>
    </location>
</feature>
<evidence type="ECO:0000313" key="9">
    <source>
        <dbReference type="Proteomes" id="UP000199758"/>
    </source>
</evidence>
<evidence type="ECO:0000313" key="8">
    <source>
        <dbReference type="EMBL" id="SHH33801.1"/>
    </source>
</evidence>
<dbReference type="EMBL" id="FQWZ01000009">
    <property type="protein sequence ID" value="SHH33801.1"/>
    <property type="molecule type" value="Genomic_DNA"/>
</dbReference>
<dbReference type="Proteomes" id="UP000199758">
    <property type="component" value="Unassembled WGS sequence"/>
</dbReference>
<accession>A0A1M5S5N2</accession>
<protein>
    <submittedName>
        <fullName evidence="8">Membrane protein DedA, SNARE-associated domain</fullName>
    </submittedName>
</protein>
<evidence type="ECO:0000259" key="7">
    <source>
        <dbReference type="PROSITE" id="PS50206"/>
    </source>
</evidence>
<dbReference type="RefSeq" id="WP_072899546.1">
    <property type="nucleotide sequence ID" value="NZ_FQWZ01000009.1"/>
</dbReference>
<keyword evidence="4 6" id="KW-1133">Transmembrane helix</keyword>
<evidence type="ECO:0000256" key="3">
    <source>
        <dbReference type="ARBA" id="ARBA00022692"/>
    </source>
</evidence>
<keyword evidence="9" id="KW-1185">Reference proteome</keyword>
<dbReference type="Gene3D" id="3.40.250.10">
    <property type="entry name" value="Rhodanese-like domain"/>
    <property type="match status" value="1"/>
</dbReference>
<dbReference type="AlphaFoldDB" id="A0A1M5S5N2"/>
<dbReference type="GO" id="GO:0005886">
    <property type="term" value="C:plasma membrane"/>
    <property type="evidence" value="ECO:0007669"/>
    <property type="project" value="UniProtKB-SubCell"/>
</dbReference>
<organism evidence="8 9">
    <name type="scientific">Hydrocarboniphaga daqingensis</name>
    <dbReference type="NCBI Taxonomy" id="490188"/>
    <lineage>
        <taxon>Bacteria</taxon>
        <taxon>Pseudomonadati</taxon>
        <taxon>Pseudomonadota</taxon>
        <taxon>Gammaproteobacteria</taxon>
        <taxon>Nevskiales</taxon>
        <taxon>Nevskiaceae</taxon>
        <taxon>Hydrocarboniphaga</taxon>
    </lineage>
</organism>
<dbReference type="OrthoDB" id="21108at2"/>
<evidence type="ECO:0000256" key="2">
    <source>
        <dbReference type="ARBA" id="ARBA00022475"/>
    </source>
</evidence>
<keyword evidence="5 6" id="KW-0472">Membrane</keyword>
<dbReference type="InterPro" id="IPR036873">
    <property type="entry name" value="Rhodanese-like_dom_sf"/>
</dbReference>
<feature type="transmembrane region" description="Helical" evidence="6">
    <location>
        <begin position="48"/>
        <end position="72"/>
    </location>
</feature>
<dbReference type="SMART" id="SM00450">
    <property type="entry name" value="RHOD"/>
    <property type="match status" value="1"/>
</dbReference>
<sequence length="325" mass="35037">MLNQLDPQTLGPVLAALFVFGAAVGLPVPTLPALIYAGSVIVGSAQPVVSAALSFGGAWAGAIAGDSLWYWAGRRYGHRVLSLLCRMSLSRDSCVRRTESFFQRRGVRILLVARFVPGLSVVSVPMSGTARVPFSRFAAHDAAGAALWIVSGLLLGVLFAGQIDLLMSGLHEFGLGIGAAVAVTLGVFVGFRWLRRRRLLRELAISRMSVADLAARIAAAASDAARPLIVDVRSDEHRRLDPYCIPGALTLDIDRLERDGVGLLRSQTVVLYCSCPNEISAARVAQRMRRLGFDDVRPLLGGIDAWRQAGEPLQPYTTHKETDPR</sequence>
<dbReference type="PROSITE" id="PS50206">
    <property type="entry name" value="RHODANESE_3"/>
    <property type="match status" value="1"/>
</dbReference>
<dbReference type="InterPro" id="IPR032816">
    <property type="entry name" value="VTT_dom"/>
</dbReference>
<evidence type="ECO:0000256" key="1">
    <source>
        <dbReference type="ARBA" id="ARBA00004651"/>
    </source>
</evidence>
<evidence type="ECO:0000256" key="5">
    <source>
        <dbReference type="ARBA" id="ARBA00023136"/>
    </source>
</evidence>
<evidence type="ECO:0000256" key="6">
    <source>
        <dbReference type="SAM" id="Phobius"/>
    </source>
</evidence>
<keyword evidence="3 6" id="KW-0812">Transmembrane</keyword>
<dbReference type="InterPro" id="IPR051311">
    <property type="entry name" value="DedA_domain"/>
</dbReference>
<dbReference type="Pfam" id="PF00581">
    <property type="entry name" value="Rhodanese"/>
    <property type="match status" value="1"/>
</dbReference>
<keyword evidence="2" id="KW-1003">Cell membrane</keyword>
<name>A0A1M5S5N2_9GAMM</name>
<dbReference type="InterPro" id="IPR001763">
    <property type="entry name" value="Rhodanese-like_dom"/>
</dbReference>
<reference evidence="8 9" key="1">
    <citation type="submission" date="2016-11" db="EMBL/GenBank/DDBJ databases">
        <authorList>
            <person name="Jaros S."/>
            <person name="Januszkiewicz K."/>
            <person name="Wedrychowicz H."/>
        </authorList>
    </citation>
    <scope>NUCLEOTIDE SEQUENCE [LARGE SCALE GENOMIC DNA]</scope>
    <source>
        <strain evidence="8 9">CGMCC 1.7049</strain>
    </source>
</reference>
<feature type="transmembrane region" description="Helical" evidence="6">
    <location>
        <begin position="142"/>
        <end position="161"/>
    </location>
</feature>
<evidence type="ECO:0000256" key="4">
    <source>
        <dbReference type="ARBA" id="ARBA00022989"/>
    </source>
</evidence>
<dbReference type="STRING" id="490188.SAMN04488068_3340"/>
<gene>
    <name evidence="8" type="ORF">SAMN04488068_3340</name>
</gene>
<feature type="domain" description="Rhodanese" evidence="7">
    <location>
        <begin position="223"/>
        <end position="315"/>
    </location>
</feature>
<comment type="subcellular location">
    <subcellularLocation>
        <location evidence="1">Cell membrane</location>
        <topology evidence="1">Multi-pass membrane protein</topology>
    </subcellularLocation>
</comment>
<feature type="transmembrane region" description="Helical" evidence="6">
    <location>
        <begin position="173"/>
        <end position="194"/>
    </location>
</feature>
<proteinExistence type="predicted"/>
<dbReference type="PANTHER" id="PTHR42709">
    <property type="entry name" value="ALKALINE PHOSPHATASE LIKE PROTEIN"/>
    <property type="match status" value="1"/>
</dbReference>
<dbReference type="Pfam" id="PF09335">
    <property type="entry name" value="VTT_dom"/>
    <property type="match status" value="1"/>
</dbReference>
<dbReference type="SUPFAM" id="SSF52821">
    <property type="entry name" value="Rhodanese/Cell cycle control phosphatase"/>
    <property type="match status" value="1"/>
</dbReference>
<dbReference type="PANTHER" id="PTHR42709:SF6">
    <property type="entry name" value="UNDECAPRENYL PHOSPHATE TRANSPORTER A"/>
    <property type="match status" value="1"/>
</dbReference>